<dbReference type="PATRIC" id="fig|698760.3.peg.7169"/>
<keyword evidence="2" id="KW-0472">Membrane</keyword>
<dbReference type="AlphaFoldDB" id="L7F002"/>
<feature type="compositionally biased region" description="Low complexity" evidence="1">
    <location>
        <begin position="243"/>
        <end position="264"/>
    </location>
</feature>
<feature type="transmembrane region" description="Helical" evidence="2">
    <location>
        <begin position="37"/>
        <end position="61"/>
    </location>
</feature>
<organism evidence="3 4">
    <name type="scientific">Streptomyces turgidiscabies (strain Car8)</name>
    <dbReference type="NCBI Taxonomy" id="698760"/>
    <lineage>
        <taxon>Bacteria</taxon>
        <taxon>Bacillati</taxon>
        <taxon>Actinomycetota</taxon>
        <taxon>Actinomycetes</taxon>
        <taxon>Kitasatosporales</taxon>
        <taxon>Streptomycetaceae</taxon>
        <taxon>Streptomyces</taxon>
    </lineage>
</organism>
<comment type="caution">
    <text evidence="3">The sequence shown here is derived from an EMBL/GenBank/DDBJ whole genome shotgun (WGS) entry which is preliminary data.</text>
</comment>
<sequence length="392" mass="40666">MFVRSHPHVFRQLPGAGDNQDMTIVTNAPPTRSGPMAVFRGFLGGCLGGAVPVGFVVGCVLGSGRLIIGSLVLPVMYGLLGYLADAPKRASKAAVVPVTALAMIESLQATGGELSADVPIGFDLTILPDDAPPFRVRMSDTVNLVDVPSYQPRDIVVVEFPPDRPWKVKLVKYPTSEWRNRAADAVVDSALEPTTVQKPPDSGAYDAAIGVGVLIGVAVVLLSFFTGLLDGFKGSDKDTAKPSVTSSSSTSSSTNTTVVSSGSGTVALGPGKSFLDEGELRRAVASLTKGGNKGGVLTVVVQDRMLSVVFPPAGTQVALFDPDSLPYDRIPALVKEATTTLGVDSPQSWQLAADSFTGALTLRVSVTGLDGDTASLAADKNGKVTLRVRVAS</sequence>
<feature type="region of interest" description="Disordered" evidence="1">
    <location>
        <begin position="236"/>
        <end position="264"/>
    </location>
</feature>
<gene>
    <name evidence="3" type="ORF">STRTUCAR8_04654</name>
</gene>
<feature type="transmembrane region" description="Helical" evidence="2">
    <location>
        <begin position="207"/>
        <end position="229"/>
    </location>
</feature>
<keyword evidence="2" id="KW-0812">Transmembrane</keyword>
<evidence type="ECO:0000313" key="4">
    <source>
        <dbReference type="Proteomes" id="UP000010931"/>
    </source>
</evidence>
<dbReference type="Proteomes" id="UP000010931">
    <property type="component" value="Unassembled WGS sequence"/>
</dbReference>
<dbReference type="EMBL" id="AEJB01000494">
    <property type="protein sequence ID" value="ELP63930.1"/>
    <property type="molecule type" value="Genomic_DNA"/>
</dbReference>
<proteinExistence type="predicted"/>
<protein>
    <submittedName>
        <fullName evidence="3">Uncharacterized protein</fullName>
    </submittedName>
</protein>
<keyword evidence="4" id="KW-1185">Reference proteome</keyword>
<name>L7F002_STRT8</name>
<accession>L7F002</accession>
<evidence type="ECO:0000256" key="1">
    <source>
        <dbReference type="SAM" id="MobiDB-lite"/>
    </source>
</evidence>
<evidence type="ECO:0000256" key="2">
    <source>
        <dbReference type="SAM" id="Phobius"/>
    </source>
</evidence>
<keyword evidence="2" id="KW-1133">Transmembrane helix</keyword>
<reference evidence="3 4" key="1">
    <citation type="journal article" date="2011" name="Plasmid">
        <title>Streptomyces turgidiscabies Car8 contains a modular pathogenicity island that shares virulence genes with other actinobacterial plant pathogens.</title>
        <authorList>
            <person name="Huguet-Tapia J.C."/>
            <person name="Badger J.H."/>
            <person name="Loria R."/>
            <person name="Pettis G.S."/>
        </authorList>
    </citation>
    <scope>NUCLEOTIDE SEQUENCE [LARGE SCALE GENOMIC DNA]</scope>
    <source>
        <strain evidence="3 4">Car8</strain>
    </source>
</reference>
<evidence type="ECO:0000313" key="3">
    <source>
        <dbReference type="EMBL" id="ELP63930.1"/>
    </source>
</evidence>
<dbReference type="STRING" id="85558.T45_06710"/>
<feature type="transmembrane region" description="Helical" evidence="2">
    <location>
        <begin position="66"/>
        <end position="84"/>
    </location>
</feature>